<name>A0ABV4XNH8_9CYAN</name>
<evidence type="ECO:0000259" key="3">
    <source>
        <dbReference type="SMART" id="SM01008"/>
    </source>
</evidence>
<keyword evidence="1" id="KW-0500">Molybdenum</keyword>
<organism evidence="4 5">
    <name type="scientific">Floridaenema flaviceps BLCC-F50</name>
    <dbReference type="NCBI Taxonomy" id="3153642"/>
    <lineage>
        <taxon>Bacteria</taxon>
        <taxon>Bacillati</taxon>
        <taxon>Cyanobacteriota</taxon>
        <taxon>Cyanophyceae</taxon>
        <taxon>Oscillatoriophycideae</taxon>
        <taxon>Aerosakkonematales</taxon>
        <taxon>Aerosakkonemataceae</taxon>
        <taxon>Floridanema</taxon>
        <taxon>Floridanema flaviceps</taxon>
    </lineage>
</organism>
<keyword evidence="2" id="KW-0560">Oxidoreductase</keyword>
<dbReference type="RefSeq" id="WP_413262755.1">
    <property type="nucleotide sequence ID" value="NZ_JBHFNR010000060.1"/>
</dbReference>
<dbReference type="InterPro" id="IPR037165">
    <property type="entry name" value="AldOxase/xan_DH_Mopterin-bd_sf"/>
</dbReference>
<feature type="domain" description="Aldehyde oxidase/xanthine dehydrogenase a/b hammerhead" evidence="3">
    <location>
        <begin position="19"/>
        <end position="131"/>
    </location>
</feature>
<accession>A0ABV4XNH8</accession>
<evidence type="ECO:0000313" key="5">
    <source>
        <dbReference type="Proteomes" id="UP001576784"/>
    </source>
</evidence>
<evidence type="ECO:0000256" key="1">
    <source>
        <dbReference type="ARBA" id="ARBA00022505"/>
    </source>
</evidence>
<dbReference type="SUPFAM" id="SSF56003">
    <property type="entry name" value="Molybdenum cofactor-binding domain"/>
    <property type="match status" value="1"/>
</dbReference>
<keyword evidence="5" id="KW-1185">Reference proteome</keyword>
<proteinExistence type="predicted"/>
<dbReference type="SUPFAM" id="SSF54665">
    <property type="entry name" value="CO dehydrogenase molybdoprotein N-domain-like"/>
    <property type="match status" value="1"/>
</dbReference>
<dbReference type="PANTHER" id="PTHR11908:SF132">
    <property type="entry name" value="ALDEHYDE OXIDASE 1-RELATED"/>
    <property type="match status" value="1"/>
</dbReference>
<dbReference type="Proteomes" id="UP001576784">
    <property type="component" value="Unassembled WGS sequence"/>
</dbReference>
<evidence type="ECO:0000313" key="4">
    <source>
        <dbReference type="EMBL" id="MFB2893090.1"/>
    </source>
</evidence>
<dbReference type="InterPro" id="IPR016208">
    <property type="entry name" value="Ald_Oxase/xanthine_DH-like"/>
</dbReference>
<reference evidence="4 5" key="1">
    <citation type="submission" date="2024-09" db="EMBL/GenBank/DDBJ databases">
        <title>Floridaenema gen nov. (Aerosakkonemataceae, Aerosakkonematales ord. nov., Cyanobacteria) from benthic tropical and subtropical fresh waters, with the description of four new species.</title>
        <authorList>
            <person name="Moretto J.A."/>
            <person name="Berthold D.E."/>
            <person name="Lefler F.W."/>
            <person name="Huang I.-S."/>
            <person name="Laughinghouse H. IV."/>
        </authorList>
    </citation>
    <scope>NUCLEOTIDE SEQUENCE [LARGE SCALE GENOMIC DNA]</scope>
    <source>
        <strain evidence="4 5">BLCC-F50</strain>
    </source>
</reference>
<dbReference type="InterPro" id="IPR000674">
    <property type="entry name" value="Ald_Oxase/Xan_DH_a/b"/>
</dbReference>
<dbReference type="Pfam" id="PF01315">
    <property type="entry name" value="Ald_Xan_dh_C"/>
    <property type="match status" value="1"/>
</dbReference>
<evidence type="ECO:0000256" key="2">
    <source>
        <dbReference type="ARBA" id="ARBA00023002"/>
    </source>
</evidence>
<sequence length="707" mass="76140">MNKVIGTAVNRKDGLAKVTGKATYAAEQQIPGLVYGYLVTSAIAKGRIRSISTQAAETAPGAIAVFTHQNAPKIFKPTNNFINSKVYEARLPLSDDQIHYAGQIIGLVVADTFERARDAAQQLQVEYEVETPLVDAAKGTYKPAIAIFGEDMVFEKGEFSRGTEGTEIAGATVEATYTTSTELHVPMEPHAIIAQWQGQEALTVYEGSQWVMASQRTYAELFGIPAEKVRIVTPYIGGAFGCKAFPWPHSILCAAVARQIQRPLKVVVSRRQMTANTGHRSETEQTLRLSATKDGNLEAIVHTVKSVTSPVDEFSEPCINITPVMYSTPNMQLNQTVAALNLGTPTFMRGPGETPGMWAMESAMDELAWKLNLDPVELRLQNETKTHLRNNLPFSSKHFADCLKEGAKRFGWENRPQPRTLTREGKLIGWGMAAATFPALRGNASVKVRLLPDGRVNVLTSANDMGTGAYTLVAIMTAETLGVSIDRVSVEIGDSLFPDGGLAGGSQMTASLAPAVQEACENLLKSGNFATTAEALKELQSSGKAALEATGSSAPNEEGKKWAFQSWGAHFCEVAIDEEIGRLRVTRWVSVMDVGQVINAKAAASQIRGGVIMGIGEALMEECVFDPNTGNPVVYDLATYHYPSHADIPRIDVTFVGKPDLTFNPLGVRGAGEIGITGVAAAVANAIYHATGKRFRSLPITPDKLIA</sequence>
<protein>
    <submittedName>
        <fullName evidence="4">Xanthine dehydrogenase family protein molybdopterin-binding subunit</fullName>
    </submittedName>
</protein>
<dbReference type="SMART" id="SM01008">
    <property type="entry name" value="Ald_Xan_dh_C"/>
    <property type="match status" value="1"/>
</dbReference>
<dbReference type="Gene3D" id="3.30.365.10">
    <property type="entry name" value="Aldehyde oxidase/xanthine dehydrogenase, molybdopterin binding domain"/>
    <property type="match status" value="4"/>
</dbReference>
<gene>
    <name evidence="4" type="ORF">ACE1CI_09275</name>
</gene>
<dbReference type="Gene3D" id="3.90.1170.50">
    <property type="entry name" value="Aldehyde oxidase/xanthine dehydrogenase, a/b hammerhead"/>
    <property type="match status" value="1"/>
</dbReference>
<dbReference type="PANTHER" id="PTHR11908">
    <property type="entry name" value="XANTHINE DEHYDROGENASE"/>
    <property type="match status" value="1"/>
</dbReference>
<dbReference type="Pfam" id="PF02738">
    <property type="entry name" value="MoCoBD_1"/>
    <property type="match status" value="1"/>
</dbReference>
<comment type="caution">
    <text evidence="4">The sequence shown here is derived from an EMBL/GenBank/DDBJ whole genome shotgun (WGS) entry which is preliminary data.</text>
</comment>
<dbReference type="InterPro" id="IPR046867">
    <property type="entry name" value="AldOxase/xan_DH_MoCoBD2"/>
</dbReference>
<dbReference type="EMBL" id="JBHFNR010000060">
    <property type="protein sequence ID" value="MFB2893090.1"/>
    <property type="molecule type" value="Genomic_DNA"/>
</dbReference>
<dbReference type="InterPro" id="IPR008274">
    <property type="entry name" value="AldOxase/xan_DH_MoCoBD1"/>
</dbReference>
<dbReference type="Pfam" id="PF20256">
    <property type="entry name" value="MoCoBD_2"/>
    <property type="match status" value="1"/>
</dbReference>
<dbReference type="InterPro" id="IPR036856">
    <property type="entry name" value="Ald_Oxase/Xan_DH_a/b_sf"/>
</dbReference>